<gene>
    <name evidence="22" type="ORF">PMAYCL1PPCAC_29400</name>
</gene>
<evidence type="ECO:0000256" key="19">
    <source>
        <dbReference type="ARBA" id="ARBA00047847"/>
    </source>
</evidence>
<evidence type="ECO:0000256" key="4">
    <source>
        <dbReference type="ARBA" id="ARBA00005093"/>
    </source>
</evidence>
<keyword evidence="12" id="KW-0735">Signal-anchor</keyword>
<comment type="catalytic activity">
    <reaction evidence="19">
        <text>UDP-alpha-D-xylose + L-seryl-[protein] = 3-O-(beta-D-xylosyl)-L-seryl-[protein] + UDP + H(+)</text>
        <dbReference type="Rhea" id="RHEA:50192"/>
        <dbReference type="Rhea" id="RHEA-COMP:9863"/>
        <dbReference type="Rhea" id="RHEA-COMP:12567"/>
        <dbReference type="ChEBI" id="CHEBI:15378"/>
        <dbReference type="ChEBI" id="CHEBI:29999"/>
        <dbReference type="ChEBI" id="CHEBI:57632"/>
        <dbReference type="ChEBI" id="CHEBI:58223"/>
        <dbReference type="ChEBI" id="CHEBI:132085"/>
        <dbReference type="EC" id="2.4.2.26"/>
    </reaction>
</comment>
<evidence type="ECO:0000313" key="23">
    <source>
        <dbReference type="Proteomes" id="UP001328107"/>
    </source>
</evidence>
<keyword evidence="9" id="KW-0812">Transmembrane</keyword>
<dbReference type="Proteomes" id="UP001328107">
    <property type="component" value="Unassembled WGS sequence"/>
</dbReference>
<reference evidence="23" key="1">
    <citation type="submission" date="2022-10" db="EMBL/GenBank/DDBJ databases">
        <title>Genome assembly of Pristionchus species.</title>
        <authorList>
            <person name="Yoshida K."/>
            <person name="Sommer R.J."/>
        </authorList>
    </citation>
    <scope>NUCLEOTIDE SEQUENCE [LARGE SCALE GENOMIC DNA]</scope>
    <source>
        <strain evidence="23">RS5460</strain>
    </source>
</reference>
<keyword evidence="16" id="KW-1015">Disulfide bond</keyword>
<keyword evidence="11" id="KW-0256">Endoplasmic reticulum</keyword>
<evidence type="ECO:0000256" key="12">
    <source>
        <dbReference type="ARBA" id="ARBA00022968"/>
    </source>
</evidence>
<dbReference type="GO" id="GO:0015012">
    <property type="term" value="P:heparan sulfate proteoglycan biosynthetic process"/>
    <property type="evidence" value="ECO:0007669"/>
    <property type="project" value="TreeGrafter"/>
</dbReference>
<dbReference type="GO" id="GO:0000139">
    <property type="term" value="C:Golgi membrane"/>
    <property type="evidence" value="ECO:0007669"/>
    <property type="project" value="UniProtKB-SubCell"/>
</dbReference>
<comment type="caution">
    <text evidence="22">The sequence shown here is derived from an EMBL/GenBank/DDBJ whole genome shotgun (WGS) entry which is preliminary data.</text>
</comment>
<dbReference type="AlphaFoldDB" id="A0AAN5ICK7"/>
<dbReference type="InterPro" id="IPR043538">
    <property type="entry name" value="XYLT"/>
</dbReference>
<dbReference type="GO" id="GO:0050650">
    <property type="term" value="P:chondroitin sulfate proteoglycan biosynthetic process"/>
    <property type="evidence" value="ECO:0007669"/>
    <property type="project" value="TreeGrafter"/>
</dbReference>
<dbReference type="GO" id="GO:0005789">
    <property type="term" value="C:endoplasmic reticulum membrane"/>
    <property type="evidence" value="ECO:0007669"/>
    <property type="project" value="UniProtKB-SubCell"/>
</dbReference>
<dbReference type="InterPro" id="IPR002889">
    <property type="entry name" value="WSC_carb-bd"/>
</dbReference>
<sequence length="784" mass="89109">WNRMPVRPLPLFAILLLCTLLIHWWLLQWMESAEANWEGSGRRKEKRFQRDLSSCRLPDELAESAMGRMKSEECREKLREVACALEEGTLHETFPVSTCPLFDSRRKDEYIGCYADSKGKRLLDGHSFTWKGDNSREKCGLLCSRAGYVYYGVEFGVECFCGNEMSGGRRIEGERCQTHHCPMGGGGCGGFESIAVYATGMNQSLTWSRPTYVQVEHDKEYDIRILFLLQLNGRNARQVRQMLRSIYSPKHQYYIHVDSRQSYMLNEARRLSFLLPNVRVASILRSTIWGGASLLPMITDAIESSLNLEWDYIINMSESDELVLSMEELEAQLNSRRGHSFLATHGHSTGRFIEKQGFDYVFLECEHRMWRIARRPSFPANVGLNGGSDWVVLHRSLAEYSISSDELPTKLRRLFSSVILPVESFFHSLAVNSHFCASVMGGNLRVTNWNRKQGCRCAWLKKVVDWCGCSPLAFTSETKHKFDIETAQKRGVYFARKFDSIVSNDAILQAHLQSTRFSSTEWDLSHPRANSSMVNIFNLGVDKNYPAHSSFLRSLLPSKSEGQVTDLFMYKVSDHSEDKLVVVSEESGNIRFERLFCISHQVNINEEDANVGAFFLASLEVGTDFDHKEEILRGFSKFIPEGGEVTLLLEWVEIGEANTTKTSPLCKVEWRGEEGKVLASQTLQPYDSTRGRQFVQLNLQLLNATHAGMMTATVIDGASRALGSISFGIFSSDDSISRSTVERLYRLDDECKGEKECRDKIWTSVYPDPKSDINGFDSEKGVIY</sequence>
<dbReference type="Pfam" id="PF01822">
    <property type="entry name" value="WSC"/>
    <property type="match status" value="1"/>
</dbReference>
<organism evidence="22 23">
    <name type="scientific">Pristionchus mayeri</name>
    <dbReference type="NCBI Taxonomy" id="1317129"/>
    <lineage>
        <taxon>Eukaryota</taxon>
        <taxon>Metazoa</taxon>
        <taxon>Ecdysozoa</taxon>
        <taxon>Nematoda</taxon>
        <taxon>Chromadorea</taxon>
        <taxon>Rhabditida</taxon>
        <taxon>Rhabditina</taxon>
        <taxon>Diplogasteromorpha</taxon>
        <taxon>Diplogasteroidea</taxon>
        <taxon>Neodiplogasteridae</taxon>
        <taxon>Pristionchus</taxon>
    </lineage>
</organism>
<evidence type="ECO:0000313" key="22">
    <source>
        <dbReference type="EMBL" id="GMR59205.1"/>
    </source>
</evidence>
<keyword evidence="7" id="KW-0328">Glycosyltransferase</keyword>
<dbReference type="PANTHER" id="PTHR46025:SF3">
    <property type="entry name" value="XYLOSYLTRANSFERASE OXT"/>
    <property type="match status" value="1"/>
</dbReference>
<comment type="subcellular location">
    <subcellularLocation>
        <location evidence="2">Endoplasmic reticulum membrane</location>
        <topology evidence="2">Single-pass type II membrane protein</topology>
    </subcellularLocation>
    <subcellularLocation>
        <location evidence="1">Golgi apparatus membrane</location>
        <topology evidence="1">Single-pass type II membrane protein</topology>
    </subcellularLocation>
</comment>
<evidence type="ECO:0000256" key="14">
    <source>
        <dbReference type="ARBA" id="ARBA00023034"/>
    </source>
</evidence>
<comment type="pathway">
    <text evidence="3">Glycan metabolism; chondroitin sulfate biosynthesis.</text>
</comment>
<evidence type="ECO:0000256" key="13">
    <source>
        <dbReference type="ARBA" id="ARBA00022989"/>
    </source>
</evidence>
<dbReference type="Pfam" id="PF12529">
    <property type="entry name" value="Xylo_C"/>
    <property type="match status" value="1"/>
</dbReference>
<evidence type="ECO:0000256" key="2">
    <source>
        <dbReference type="ARBA" id="ARBA00004648"/>
    </source>
</evidence>
<keyword evidence="15" id="KW-0472">Membrane</keyword>
<proteinExistence type="inferred from homology"/>
<accession>A0AAN5ICK7</accession>
<evidence type="ECO:0000256" key="15">
    <source>
        <dbReference type="ARBA" id="ARBA00023136"/>
    </source>
</evidence>
<feature type="signal peptide" evidence="20">
    <location>
        <begin position="1"/>
        <end position="35"/>
    </location>
</feature>
<evidence type="ECO:0000256" key="1">
    <source>
        <dbReference type="ARBA" id="ARBA00004323"/>
    </source>
</evidence>
<dbReference type="PROSITE" id="PS51212">
    <property type="entry name" value="WSC"/>
    <property type="match status" value="1"/>
</dbReference>
<feature type="non-terminal residue" evidence="22">
    <location>
        <position position="1"/>
    </location>
</feature>
<name>A0AAN5ICK7_9BILA</name>
<keyword evidence="23" id="KW-1185">Reference proteome</keyword>
<dbReference type="EMBL" id="BTRK01000006">
    <property type="protein sequence ID" value="GMR59205.1"/>
    <property type="molecule type" value="Genomic_DNA"/>
</dbReference>
<dbReference type="EC" id="2.4.2.26" evidence="6"/>
<dbReference type="InterPro" id="IPR003406">
    <property type="entry name" value="Glyco_trans_14"/>
</dbReference>
<evidence type="ECO:0000256" key="10">
    <source>
        <dbReference type="ARBA" id="ARBA00022723"/>
    </source>
</evidence>
<feature type="domain" description="WSC" evidence="21">
    <location>
        <begin position="107"/>
        <end position="200"/>
    </location>
</feature>
<feature type="chain" id="PRO_5042865878" description="protein xylosyltransferase" evidence="20">
    <location>
        <begin position="36"/>
        <end position="784"/>
    </location>
</feature>
<keyword evidence="14" id="KW-0333">Golgi apparatus</keyword>
<dbReference type="PANTHER" id="PTHR46025">
    <property type="entry name" value="XYLOSYLTRANSFERASE OXT"/>
    <property type="match status" value="1"/>
</dbReference>
<dbReference type="GO" id="GO:0030158">
    <property type="term" value="F:protein xylosyltransferase activity"/>
    <property type="evidence" value="ECO:0007669"/>
    <property type="project" value="UniProtKB-EC"/>
</dbReference>
<evidence type="ECO:0000256" key="16">
    <source>
        <dbReference type="ARBA" id="ARBA00023157"/>
    </source>
</evidence>
<evidence type="ECO:0000256" key="18">
    <source>
        <dbReference type="ARBA" id="ARBA00042865"/>
    </source>
</evidence>
<evidence type="ECO:0000256" key="11">
    <source>
        <dbReference type="ARBA" id="ARBA00022824"/>
    </source>
</evidence>
<dbReference type="SMART" id="SM00321">
    <property type="entry name" value="WSC"/>
    <property type="match status" value="1"/>
</dbReference>
<evidence type="ECO:0000256" key="7">
    <source>
        <dbReference type="ARBA" id="ARBA00022676"/>
    </source>
</evidence>
<evidence type="ECO:0000256" key="6">
    <source>
        <dbReference type="ARBA" id="ARBA00011972"/>
    </source>
</evidence>
<dbReference type="GO" id="GO:0046872">
    <property type="term" value="F:metal ion binding"/>
    <property type="evidence" value="ECO:0007669"/>
    <property type="project" value="UniProtKB-KW"/>
</dbReference>
<dbReference type="Pfam" id="PF02485">
    <property type="entry name" value="Branch"/>
    <property type="match status" value="1"/>
</dbReference>
<comment type="pathway">
    <text evidence="4">Glycan metabolism; heparan sulfate biosynthesis.</text>
</comment>
<dbReference type="InterPro" id="IPR024448">
    <property type="entry name" value="XylT_C"/>
</dbReference>
<evidence type="ECO:0000256" key="3">
    <source>
        <dbReference type="ARBA" id="ARBA00004840"/>
    </source>
</evidence>
<keyword evidence="8" id="KW-0808">Transferase</keyword>
<evidence type="ECO:0000256" key="5">
    <source>
        <dbReference type="ARBA" id="ARBA00010195"/>
    </source>
</evidence>
<protein>
    <recommendedName>
        <fullName evidence="6">protein xylosyltransferase</fullName>
        <ecNumber evidence="6">2.4.2.26</ecNumber>
    </recommendedName>
    <alternativeName>
        <fullName evidence="18">Peptide O-xylosyltransferase</fullName>
    </alternativeName>
</protein>
<keyword evidence="17" id="KW-0325">Glycoprotein</keyword>
<evidence type="ECO:0000256" key="9">
    <source>
        <dbReference type="ARBA" id="ARBA00022692"/>
    </source>
</evidence>
<evidence type="ECO:0000256" key="17">
    <source>
        <dbReference type="ARBA" id="ARBA00023180"/>
    </source>
</evidence>
<keyword evidence="20" id="KW-0732">Signal</keyword>
<evidence type="ECO:0000256" key="8">
    <source>
        <dbReference type="ARBA" id="ARBA00022679"/>
    </source>
</evidence>
<keyword evidence="10" id="KW-0479">Metal-binding</keyword>
<evidence type="ECO:0000256" key="20">
    <source>
        <dbReference type="SAM" id="SignalP"/>
    </source>
</evidence>
<comment type="similarity">
    <text evidence="5">Belongs to the glycosyltransferase 14 family. XylT subfamily.</text>
</comment>
<keyword evidence="13" id="KW-1133">Transmembrane helix</keyword>
<evidence type="ECO:0000259" key="21">
    <source>
        <dbReference type="PROSITE" id="PS51212"/>
    </source>
</evidence>